<dbReference type="InterPro" id="IPR010920">
    <property type="entry name" value="LSM_dom_sf"/>
</dbReference>
<evidence type="ECO:0000256" key="1">
    <source>
        <dbReference type="ARBA" id="ARBA00004651"/>
    </source>
</evidence>
<feature type="transmembrane region" description="Helical" evidence="8">
    <location>
        <begin position="145"/>
        <end position="174"/>
    </location>
</feature>
<dbReference type="InterPro" id="IPR000595">
    <property type="entry name" value="cNMP-bd_dom"/>
</dbReference>
<dbReference type="RefSeq" id="WP_277858982.1">
    <property type="nucleotide sequence ID" value="NZ_JARRAG010000001.1"/>
</dbReference>
<feature type="region of interest" description="Disordered" evidence="7">
    <location>
        <begin position="485"/>
        <end position="508"/>
    </location>
</feature>
<dbReference type="SUPFAM" id="SSF51206">
    <property type="entry name" value="cAMP-binding domain-like"/>
    <property type="match status" value="1"/>
</dbReference>
<dbReference type="InterPro" id="IPR049278">
    <property type="entry name" value="MS_channel_C"/>
</dbReference>
<reference evidence="10 11" key="1">
    <citation type="submission" date="2023-03" db="EMBL/GenBank/DDBJ databases">
        <title>Paludisphaera mucosa sp. nov. a novel planctomycete from northern fen.</title>
        <authorList>
            <person name="Ivanova A."/>
        </authorList>
    </citation>
    <scope>NUCLEOTIDE SEQUENCE [LARGE SCALE GENOMIC DNA]</scope>
    <source>
        <strain evidence="10 11">Pla2</strain>
    </source>
</reference>
<feature type="transmembrane region" description="Helical" evidence="8">
    <location>
        <begin position="47"/>
        <end position="67"/>
    </location>
</feature>
<evidence type="ECO:0000313" key="11">
    <source>
        <dbReference type="Proteomes" id="UP001216907"/>
    </source>
</evidence>
<dbReference type="InterPro" id="IPR014710">
    <property type="entry name" value="RmlC-like_jellyroll"/>
</dbReference>
<comment type="similarity">
    <text evidence="2">Belongs to the MscS (TC 1.A.23) family.</text>
</comment>
<organism evidence="10 11">
    <name type="scientific">Paludisphaera mucosa</name>
    <dbReference type="NCBI Taxonomy" id="3030827"/>
    <lineage>
        <taxon>Bacteria</taxon>
        <taxon>Pseudomonadati</taxon>
        <taxon>Planctomycetota</taxon>
        <taxon>Planctomycetia</taxon>
        <taxon>Isosphaerales</taxon>
        <taxon>Isosphaeraceae</taxon>
        <taxon>Paludisphaera</taxon>
    </lineage>
</organism>
<dbReference type="Pfam" id="PF00924">
    <property type="entry name" value="MS_channel_2nd"/>
    <property type="match status" value="1"/>
</dbReference>
<accession>A0ABT6F4V6</accession>
<dbReference type="Proteomes" id="UP001216907">
    <property type="component" value="Unassembled WGS sequence"/>
</dbReference>
<dbReference type="SUPFAM" id="SSF50182">
    <property type="entry name" value="Sm-like ribonucleoproteins"/>
    <property type="match status" value="1"/>
</dbReference>
<keyword evidence="6 8" id="KW-0472">Membrane</keyword>
<dbReference type="Gene3D" id="3.30.70.100">
    <property type="match status" value="1"/>
</dbReference>
<dbReference type="SMART" id="SM00100">
    <property type="entry name" value="cNMP"/>
    <property type="match status" value="1"/>
</dbReference>
<feature type="transmembrane region" description="Helical" evidence="8">
    <location>
        <begin position="82"/>
        <end position="103"/>
    </location>
</feature>
<evidence type="ECO:0000256" key="8">
    <source>
        <dbReference type="SAM" id="Phobius"/>
    </source>
</evidence>
<evidence type="ECO:0000256" key="7">
    <source>
        <dbReference type="SAM" id="MobiDB-lite"/>
    </source>
</evidence>
<comment type="caution">
    <text evidence="10">The sequence shown here is derived from an EMBL/GenBank/DDBJ whole genome shotgun (WGS) entry which is preliminary data.</text>
</comment>
<dbReference type="CDD" id="cd00038">
    <property type="entry name" value="CAP_ED"/>
    <property type="match status" value="1"/>
</dbReference>
<dbReference type="PANTHER" id="PTHR30221">
    <property type="entry name" value="SMALL-CONDUCTANCE MECHANOSENSITIVE CHANNEL"/>
    <property type="match status" value="1"/>
</dbReference>
<keyword evidence="4 8" id="KW-0812">Transmembrane</keyword>
<dbReference type="Gene3D" id="2.30.30.60">
    <property type="match status" value="1"/>
</dbReference>
<evidence type="ECO:0000256" key="5">
    <source>
        <dbReference type="ARBA" id="ARBA00022989"/>
    </source>
</evidence>
<feature type="transmembrane region" description="Helical" evidence="8">
    <location>
        <begin position="13"/>
        <end position="35"/>
    </location>
</feature>
<evidence type="ECO:0000313" key="10">
    <source>
        <dbReference type="EMBL" id="MDG3002618.1"/>
    </source>
</evidence>
<keyword evidence="11" id="KW-1185">Reference proteome</keyword>
<keyword evidence="5 8" id="KW-1133">Transmembrane helix</keyword>
<evidence type="ECO:0000256" key="3">
    <source>
        <dbReference type="ARBA" id="ARBA00022475"/>
    </source>
</evidence>
<dbReference type="SUPFAM" id="SSF82861">
    <property type="entry name" value="Mechanosensitive channel protein MscS (YggB), transmembrane region"/>
    <property type="match status" value="1"/>
</dbReference>
<sequence>MQKTFMDSEMLRWGVGLILGFPALMLIVGEVIFHLDRRKHPLTSTLRIVRGLLLPATAVFLTLQHVIPVGRDDLWLRLVETVILLVLIHASLSLLNVVIFAHATEGSWQSRLPRLLVDVIRLILVLVGLSVVLSIVWGYDLGSLATALGVGSLVLGLALQDAVGNVFAGLLLMFERPITVGDWITVEGYSGKIVEINWRAVHLETFERVLVIVPNSVLAKGAISNYGRPTRLHGELLPFRFSVFDKPNEVRNLLADTIEGVRGILADPPADIITDSFGDGVVLYKVRFYVEDYADVERARSEYLTRVWYAARRLRLTLDHPTLYHLPADREAPPFRDKVPTPAAVAALFPQFGLSAVAEDGPEWRDVCLRHYSPGETVLRPGEAIPGLFLIFSGHVELAVRNEDGLLNITAGAGRGEYFGEKALLPGQSSDFFVVVAEELEVLVLPSTTLEAMLERSPRLASEIGRVMESRRAAALRASKRPVNAADQAFVHPRREDAARSVGASDRA</sequence>
<feature type="transmembrane region" description="Helical" evidence="8">
    <location>
        <begin position="115"/>
        <end position="139"/>
    </location>
</feature>
<proteinExistence type="inferred from homology"/>
<comment type="subcellular location">
    <subcellularLocation>
        <location evidence="1">Cell membrane</location>
        <topology evidence="1">Multi-pass membrane protein</topology>
    </subcellularLocation>
</comment>
<evidence type="ECO:0000259" key="9">
    <source>
        <dbReference type="PROSITE" id="PS50042"/>
    </source>
</evidence>
<dbReference type="InterPro" id="IPR045275">
    <property type="entry name" value="MscS_archaea/bacteria_type"/>
</dbReference>
<dbReference type="Gene3D" id="2.60.120.10">
    <property type="entry name" value="Jelly Rolls"/>
    <property type="match status" value="1"/>
</dbReference>
<dbReference type="Gene3D" id="1.10.287.1260">
    <property type="match status" value="1"/>
</dbReference>
<keyword evidence="3" id="KW-1003">Cell membrane</keyword>
<dbReference type="EMBL" id="JARRAG010000001">
    <property type="protein sequence ID" value="MDG3002618.1"/>
    <property type="molecule type" value="Genomic_DNA"/>
</dbReference>
<dbReference type="InterPro" id="IPR011066">
    <property type="entry name" value="MscS_channel_C_sf"/>
</dbReference>
<gene>
    <name evidence="10" type="ORF">PZE19_02365</name>
</gene>
<evidence type="ECO:0000256" key="4">
    <source>
        <dbReference type="ARBA" id="ARBA00022692"/>
    </source>
</evidence>
<dbReference type="InterPro" id="IPR018490">
    <property type="entry name" value="cNMP-bd_dom_sf"/>
</dbReference>
<dbReference type="SUPFAM" id="SSF82689">
    <property type="entry name" value="Mechanosensitive channel protein MscS (YggB), C-terminal domain"/>
    <property type="match status" value="1"/>
</dbReference>
<dbReference type="Pfam" id="PF21082">
    <property type="entry name" value="MS_channel_3rd"/>
    <property type="match status" value="1"/>
</dbReference>
<evidence type="ECO:0000256" key="2">
    <source>
        <dbReference type="ARBA" id="ARBA00008017"/>
    </source>
</evidence>
<feature type="domain" description="Cyclic nucleotide-binding" evidence="9">
    <location>
        <begin position="370"/>
        <end position="454"/>
    </location>
</feature>
<dbReference type="InterPro" id="IPR006685">
    <property type="entry name" value="MscS_channel_2nd"/>
</dbReference>
<dbReference type="Pfam" id="PF00027">
    <property type="entry name" value="cNMP_binding"/>
    <property type="match status" value="1"/>
</dbReference>
<protein>
    <submittedName>
        <fullName evidence="10">Mechanosensitive ion channel family protein</fullName>
    </submittedName>
</protein>
<dbReference type="PROSITE" id="PS50042">
    <property type="entry name" value="CNMP_BINDING_3"/>
    <property type="match status" value="1"/>
</dbReference>
<dbReference type="InterPro" id="IPR023408">
    <property type="entry name" value="MscS_beta-dom_sf"/>
</dbReference>
<evidence type="ECO:0000256" key="6">
    <source>
        <dbReference type="ARBA" id="ARBA00023136"/>
    </source>
</evidence>
<dbReference type="PANTHER" id="PTHR30221:SF1">
    <property type="entry name" value="SMALL-CONDUCTANCE MECHANOSENSITIVE CHANNEL"/>
    <property type="match status" value="1"/>
</dbReference>
<name>A0ABT6F4V6_9BACT</name>
<dbReference type="InterPro" id="IPR011014">
    <property type="entry name" value="MscS_channel_TM-2"/>
</dbReference>